<keyword evidence="2" id="KW-0521">NADP</keyword>
<evidence type="ECO:0000256" key="2">
    <source>
        <dbReference type="ARBA" id="ARBA00022857"/>
    </source>
</evidence>
<dbReference type="RefSeq" id="WP_101541003.1">
    <property type="nucleotide sequence ID" value="NZ_PKGS01000012.1"/>
</dbReference>
<dbReference type="Pfam" id="PF00248">
    <property type="entry name" value="Aldo_ket_red"/>
    <property type="match status" value="1"/>
</dbReference>
<comment type="caution">
    <text evidence="8">The sequence shown here is derived from an EMBL/GenBank/DDBJ whole genome shotgun (WGS) entry which is preliminary data.</text>
</comment>
<dbReference type="CDD" id="cd19071">
    <property type="entry name" value="AKR_AKR1-5-like"/>
    <property type="match status" value="1"/>
</dbReference>
<name>A0A2I1M3I9_9FIRM</name>
<dbReference type="InterPro" id="IPR036812">
    <property type="entry name" value="NAD(P)_OxRdtase_dom_sf"/>
</dbReference>
<dbReference type="FunFam" id="3.20.20.100:FF:000002">
    <property type="entry name" value="2,5-diketo-D-gluconic acid reductase A"/>
    <property type="match status" value="1"/>
</dbReference>
<dbReference type="Gene3D" id="3.20.20.100">
    <property type="entry name" value="NADP-dependent oxidoreductase domain"/>
    <property type="match status" value="1"/>
</dbReference>
<feature type="active site" description="Proton donor" evidence="4">
    <location>
        <position position="49"/>
    </location>
</feature>
<evidence type="ECO:0000256" key="1">
    <source>
        <dbReference type="ARBA" id="ARBA00007905"/>
    </source>
</evidence>
<evidence type="ECO:0000256" key="3">
    <source>
        <dbReference type="ARBA" id="ARBA00023002"/>
    </source>
</evidence>
<dbReference type="InterPro" id="IPR018170">
    <property type="entry name" value="Aldo/ket_reductase_CS"/>
</dbReference>
<keyword evidence="3" id="KW-0560">Oxidoreductase</keyword>
<comment type="similarity">
    <text evidence="1">Belongs to the aldo/keto reductase family.</text>
</comment>
<dbReference type="PROSITE" id="PS00063">
    <property type="entry name" value="ALDOKETO_REDUCTASE_3"/>
    <property type="match status" value="1"/>
</dbReference>
<evidence type="ECO:0000313" key="9">
    <source>
        <dbReference type="Proteomes" id="UP000234335"/>
    </source>
</evidence>
<feature type="domain" description="NADP-dependent oxidoreductase" evidence="7">
    <location>
        <begin position="15"/>
        <end position="257"/>
    </location>
</feature>
<evidence type="ECO:0000256" key="6">
    <source>
        <dbReference type="PIRSR" id="PIRSR000097-3"/>
    </source>
</evidence>
<accession>A0A2I1M3I9</accession>
<dbReference type="PANTHER" id="PTHR43827">
    <property type="entry name" value="2,5-DIKETO-D-GLUCONIC ACID REDUCTASE"/>
    <property type="match status" value="1"/>
</dbReference>
<dbReference type="AlphaFoldDB" id="A0A2I1M3I9"/>
<dbReference type="PIRSF" id="PIRSF000097">
    <property type="entry name" value="AKR"/>
    <property type="match status" value="1"/>
</dbReference>
<protein>
    <submittedName>
        <fullName evidence="8">Aldo/keto reductase</fullName>
    </submittedName>
</protein>
<keyword evidence="9" id="KW-1185">Reference proteome</keyword>
<sequence length="278" mass="32038">MDYFTLNDGIKVPAIGFGTFKIKEEKEMDLAIEAALKAGYRYFDTAKFYENEHLLGKYLKAYGKNREGYQIATKVWPNAYSADKTKESIEGSLKDLDVDYLDVGLLHWYGEDFREAWKVLNDYKDQGIIKSIGVCNFSVDQMSELRKEGIIPVVDQLESHLHLQDKDTHEFLKENKILHQAWGPLAQGKSNLLHEDILEDIGKKYGKSPAQIALKWNIQRGVMVLVKSSHEKRINENIEIFDFNLTNDDMHALASLDKKERYSANPEDKEWLEKAANM</sequence>
<dbReference type="PRINTS" id="PR00069">
    <property type="entry name" value="ALDKETRDTASE"/>
</dbReference>
<dbReference type="Proteomes" id="UP000234335">
    <property type="component" value="Unassembled WGS sequence"/>
</dbReference>
<evidence type="ECO:0000256" key="4">
    <source>
        <dbReference type="PIRSR" id="PIRSR000097-1"/>
    </source>
</evidence>
<dbReference type="EMBL" id="PKGS01000012">
    <property type="protein sequence ID" value="PKZ14705.1"/>
    <property type="molecule type" value="Genomic_DNA"/>
</dbReference>
<evidence type="ECO:0000256" key="5">
    <source>
        <dbReference type="PIRSR" id="PIRSR000097-2"/>
    </source>
</evidence>
<organism evidence="8 9">
    <name type="scientific">Anaerococcus octavius</name>
    <dbReference type="NCBI Taxonomy" id="54007"/>
    <lineage>
        <taxon>Bacteria</taxon>
        <taxon>Bacillati</taxon>
        <taxon>Bacillota</taxon>
        <taxon>Tissierellia</taxon>
        <taxon>Tissierellales</taxon>
        <taxon>Peptoniphilaceae</taxon>
        <taxon>Anaerococcus</taxon>
    </lineage>
</organism>
<feature type="site" description="Lowers pKa of active site Tyr" evidence="6">
    <location>
        <position position="74"/>
    </location>
</feature>
<dbReference type="InterPro" id="IPR020471">
    <property type="entry name" value="AKR"/>
</dbReference>
<evidence type="ECO:0000259" key="7">
    <source>
        <dbReference type="Pfam" id="PF00248"/>
    </source>
</evidence>
<gene>
    <name evidence="8" type="ORF">CYJ34_09310</name>
</gene>
<dbReference type="SUPFAM" id="SSF51430">
    <property type="entry name" value="NAD(P)-linked oxidoreductase"/>
    <property type="match status" value="1"/>
</dbReference>
<evidence type="ECO:0000313" key="8">
    <source>
        <dbReference type="EMBL" id="PKZ14705.1"/>
    </source>
</evidence>
<proteinExistence type="inferred from homology"/>
<dbReference type="InterPro" id="IPR023210">
    <property type="entry name" value="NADP_OxRdtase_dom"/>
</dbReference>
<dbReference type="PROSITE" id="PS00062">
    <property type="entry name" value="ALDOKETO_REDUCTASE_2"/>
    <property type="match status" value="1"/>
</dbReference>
<dbReference type="PANTHER" id="PTHR43827:SF3">
    <property type="entry name" value="NADP-DEPENDENT OXIDOREDUCTASE DOMAIN-CONTAINING PROTEIN"/>
    <property type="match status" value="1"/>
</dbReference>
<reference evidence="8 9" key="1">
    <citation type="submission" date="2017-12" db="EMBL/GenBank/DDBJ databases">
        <title>Phylogenetic diversity of female urinary microbiome.</title>
        <authorList>
            <person name="Thomas-White K."/>
            <person name="Wolfe A.J."/>
        </authorList>
    </citation>
    <scope>NUCLEOTIDE SEQUENCE [LARGE SCALE GENOMIC DNA]</scope>
    <source>
        <strain evidence="8 9">UMB0119</strain>
    </source>
</reference>
<dbReference type="GO" id="GO:0016616">
    <property type="term" value="F:oxidoreductase activity, acting on the CH-OH group of donors, NAD or NADP as acceptor"/>
    <property type="evidence" value="ECO:0007669"/>
    <property type="project" value="UniProtKB-ARBA"/>
</dbReference>
<feature type="binding site" evidence="5">
    <location>
        <position position="107"/>
    </location>
    <ligand>
        <name>substrate</name>
    </ligand>
</feature>